<keyword evidence="3" id="KW-0677">Repeat</keyword>
<keyword evidence="2 7" id="KW-0963">Cytoplasm</keyword>
<dbReference type="GO" id="GO:0051301">
    <property type="term" value="P:cell division"/>
    <property type="evidence" value="ECO:0007669"/>
    <property type="project" value="UniProtKB-KW"/>
</dbReference>
<keyword evidence="6 7" id="KW-0804">Transcription</keyword>
<keyword evidence="4 7" id="KW-0805">Transcription regulation</keyword>
<dbReference type="Proteomes" id="UP000290243">
    <property type="component" value="Chromosome"/>
</dbReference>
<sequence>MFGTFNRSLDNKNRIIVPSKLRDALGSKFYMTIGLEGAIELRSEKTFNDFISILNAQSNFSIEARKIKRAWLGNTQEIEVDSQGRFLVPKTYIEKAAIQKDVVLVGIGDLVELWSLEKYNEYNENLDQEELNSITARFAEKA</sequence>
<dbReference type="InterPro" id="IPR035642">
    <property type="entry name" value="MraZ_N"/>
</dbReference>
<evidence type="ECO:0000256" key="6">
    <source>
        <dbReference type="ARBA" id="ARBA00023163"/>
    </source>
</evidence>
<dbReference type="InterPro" id="IPR020603">
    <property type="entry name" value="MraZ_dom"/>
</dbReference>
<dbReference type="KEGG" id="mmau:NCTC10168_00197"/>
<evidence type="ECO:0000256" key="7">
    <source>
        <dbReference type="HAMAP-Rule" id="MF_01008"/>
    </source>
</evidence>
<dbReference type="InterPro" id="IPR037914">
    <property type="entry name" value="SpoVT-AbrB_sf"/>
</dbReference>
<reference evidence="9 10" key="1">
    <citation type="submission" date="2019-01" db="EMBL/GenBank/DDBJ databases">
        <authorList>
            <consortium name="Pathogen Informatics"/>
        </authorList>
    </citation>
    <scope>NUCLEOTIDE SEQUENCE [LARGE SCALE GENOMIC DNA]</scope>
    <source>
        <strain evidence="9 10">NCTC10168</strain>
    </source>
</reference>
<evidence type="ECO:0000259" key="8">
    <source>
        <dbReference type="PROSITE" id="PS51740"/>
    </source>
</evidence>
<evidence type="ECO:0000256" key="3">
    <source>
        <dbReference type="ARBA" id="ARBA00022737"/>
    </source>
</evidence>
<dbReference type="NCBIfam" id="TIGR00242">
    <property type="entry name" value="division/cell wall cluster transcriptional repressor MraZ"/>
    <property type="match status" value="1"/>
</dbReference>
<dbReference type="CDD" id="cd16320">
    <property type="entry name" value="MraZ_N"/>
    <property type="match status" value="1"/>
</dbReference>
<dbReference type="GO" id="GO:0009295">
    <property type="term" value="C:nucleoid"/>
    <property type="evidence" value="ECO:0007669"/>
    <property type="project" value="UniProtKB-SubCell"/>
</dbReference>
<keyword evidence="10" id="KW-1185">Reference proteome</keyword>
<name>A0A449B3X0_9BACT</name>
<dbReference type="PROSITE" id="PS51740">
    <property type="entry name" value="SPOVT_ABRB"/>
    <property type="match status" value="2"/>
</dbReference>
<dbReference type="RefSeq" id="WP_129646243.1">
    <property type="nucleotide sequence ID" value="NZ_LR215037.1"/>
</dbReference>
<dbReference type="InterPro" id="IPR003444">
    <property type="entry name" value="MraZ"/>
</dbReference>
<comment type="subcellular location">
    <subcellularLocation>
        <location evidence="7">Cytoplasm</location>
        <location evidence="7">Nucleoid</location>
    </subcellularLocation>
</comment>
<evidence type="ECO:0000256" key="4">
    <source>
        <dbReference type="ARBA" id="ARBA00023015"/>
    </source>
</evidence>
<dbReference type="InterPro" id="IPR038619">
    <property type="entry name" value="MraZ_sf"/>
</dbReference>
<dbReference type="CDD" id="cd16321">
    <property type="entry name" value="MraZ_C"/>
    <property type="match status" value="1"/>
</dbReference>
<evidence type="ECO:0000256" key="2">
    <source>
        <dbReference type="ARBA" id="ARBA00022490"/>
    </source>
</evidence>
<dbReference type="Pfam" id="PF02381">
    <property type="entry name" value="MraZ"/>
    <property type="match status" value="2"/>
</dbReference>
<dbReference type="GO" id="GO:2000143">
    <property type="term" value="P:negative regulation of DNA-templated transcription initiation"/>
    <property type="evidence" value="ECO:0007669"/>
    <property type="project" value="TreeGrafter"/>
</dbReference>
<dbReference type="PANTHER" id="PTHR34701">
    <property type="entry name" value="TRANSCRIPTIONAL REGULATOR MRAZ"/>
    <property type="match status" value="1"/>
</dbReference>
<dbReference type="GO" id="GO:0005737">
    <property type="term" value="C:cytoplasm"/>
    <property type="evidence" value="ECO:0007669"/>
    <property type="project" value="UniProtKB-UniRule"/>
</dbReference>
<gene>
    <name evidence="7 9" type="primary">mraZ</name>
    <name evidence="9" type="ORF">NCTC10168_00197</name>
</gene>
<dbReference type="EMBL" id="LR215037">
    <property type="protein sequence ID" value="VEU75280.1"/>
    <property type="molecule type" value="Genomic_DNA"/>
</dbReference>
<evidence type="ECO:0000313" key="9">
    <source>
        <dbReference type="EMBL" id="VEU75280.1"/>
    </source>
</evidence>
<keyword evidence="9" id="KW-0132">Cell division</keyword>
<dbReference type="GO" id="GO:0003700">
    <property type="term" value="F:DNA-binding transcription factor activity"/>
    <property type="evidence" value="ECO:0007669"/>
    <property type="project" value="UniProtKB-UniRule"/>
</dbReference>
<proteinExistence type="inferred from homology"/>
<feature type="domain" description="SpoVT-AbrB" evidence="8">
    <location>
        <begin position="4"/>
        <end position="46"/>
    </location>
</feature>
<dbReference type="Gene3D" id="3.40.1550.20">
    <property type="entry name" value="Transcriptional regulator MraZ domain"/>
    <property type="match status" value="1"/>
</dbReference>
<organism evidence="9 10">
    <name type="scientific">Mycoplasmopsis maculosa</name>
    <dbReference type="NCBI Taxonomy" id="114885"/>
    <lineage>
        <taxon>Bacteria</taxon>
        <taxon>Bacillati</taxon>
        <taxon>Mycoplasmatota</taxon>
        <taxon>Mycoplasmoidales</taxon>
        <taxon>Metamycoplasmataceae</taxon>
        <taxon>Mycoplasmopsis</taxon>
    </lineage>
</organism>
<evidence type="ECO:0000256" key="1">
    <source>
        <dbReference type="ARBA" id="ARBA00013860"/>
    </source>
</evidence>
<keyword evidence="9" id="KW-0131">Cell cycle</keyword>
<comment type="subunit">
    <text evidence="7">Forms oligomers.</text>
</comment>
<protein>
    <recommendedName>
        <fullName evidence="1 7">Transcriptional regulator MraZ</fullName>
    </recommendedName>
</protein>
<evidence type="ECO:0000256" key="5">
    <source>
        <dbReference type="ARBA" id="ARBA00023125"/>
    </source>
</evidence>
<accession>A0A449B3X0</accession>
<dbReference type="SUPFAM" id="SSF89447">
    <property type="entry name" value="AbrB/MazE/MraZ-like"/>
    <property type="match status" value="1"/>
</dbReference>
<dbReference type="GO" id="GO:0000976">
    <property type="term" value="F:transcription cis-regulatory region binding"/>
    <property type="evidence" value="ECO:0007669"/>
    <property type="project" value="TreeGrafter"/>
</dbReference>
<dbReference type="PANTHER" id="PTHR34701:SF1">
    <property type="entry name" value="TRANSCRIPTIONAL REGULATOR MRAZ"/>
    <property type="match status" value="1"/>
</dbReference>
<evidence type="ECO:0000313" key="10">
    <source>
        <dbReference type="Proteomes" id="UP000290243"/>
    </source>
</evidence>
<keyword evidence="5 7" id="KW-0238">DNA-binding</keyword>
<dbReference type="OrthoDB" id="9807753at2"/>
<dbReference type="HAMAP" id="MF_01008">
    <property type="entry name" value="MraZ"/>
    <property type="match status" value="1"/>
</dbReference>
<comment type="similarity">
    <text evidence="7">Belongs to the MraZ family.</text>
</comment>
<feature type="domain" description="SpoVT-AbrB" evidence="8">
    <location>
        <begin position="75"/>
        <end position="118"/>
    </location>
</feature>
<dbReference type="AlphaFoldDB" id="A0A449B3X0"/>
<dbReference type="InterPro" id="IPR035644">
    <property type="entry name" value="MraZ_C"/>
</dbReference>
<dbReference type="InterPro" id="IPR007159">
    <property type="entry name" value="SpoVT-AbrB_dom"/>
</dbReference>